<feature type="transmembrane region" description="Helical" evidence="1">
    <location>
        <begin position="6"/>
        <end position="23"/>
    </location>
</feature>
<dbReference type="AlphaFoldDB" id="A0A3P3WE35"/>
<accession>A0A3P3WE35</accession>
<name>A0A3P3WE35_9FLAO</name>
<reference evidence="2 3" key="1">
    <citation type="submission" date="2018-11" db="EMBL/GenBank/DDBJ databases">
        <title>Flavobacterium sp. nov., YIM 102701-2 draft genome.</title>
        <authorList>
            <person name="Li G."/>
            <person name="Jiang Y."/>
        </authorList>
    </citation>
    <scope>NUCLEOTIDE SEQUENCE [LARGE SCALE GENOMIC DNA]</scope>
    <source>
        <strain evidence="2 3">YIM 102701-2</strain>
    </source>
</reference>
<dbReference type="Proteomes" id="UP000275719">
    <property type="component" value="Unassembled WGS sequence"/>
</dbReference>
<gene>
    <name evidence="2" type="ORF">EG240_00820</name>
</gene>
<evidence type="ECO:0000313" key="3">
    <source>
        <dbReference type="Proteomes" id="UP000275719"/>
    </source>
</evidence>
<dbReference type="OrthoDB" id="708770at2"/>
<evidence type="ECO:0000256" key="1">
    <source>
        <dbReference type="SAM" id="Phobius"/>
    </source>
</evidence>
<keyword evidence="3" id="KW-1185">Reference proteome</keyword>
<dbReference type="RefSeq" id="WP_125016426.1">
    <property type="nucleotide sequence ID" value="NZ_RQVQ01000001.1"/>
</dbReference>
<keyword evidence="1" id="KW-1133">Transmembrane helix</keyword>
<comment type="caution">
    <text evidence="2">The sequence shown here is derived from an EMBL/GenBank/DDBJ whole genome shotgun (WGS) entry which is preliminary data.</text>
</comment>
<evidence type="ECO:0000313" key="2">
    <source>
        <dbReference type="EMBL" id="RRJ93340.1"/>
    </source>
</evidence>
<keyword evidence="1" id="KW-0812">Transmembrane</keyword>
<sequence>MSTGKIIGIVVFVVIVLFALFLFQTIKTKSTSLNNFVPYKELIGKTVVLNNDVILYKYKNSAEVFHSNYPYFLIDSKDPDWISIPNFVEINEIETIFEIPKGASLKIEKAIQYTNGVSGTSSPFVFGTITSDGIDYKVGYQWGEQSMSKNFDNIPESWYFYQAPWQNELDTSFYYLPKAKIW</sequence>
<keyword evidence="1" id="KW-0472">Membrane</keyword>
<proteinExistence type="predicted"/>
<organism evidence="2 3">
    <name type="scientific">Paenimyroides tangerinum</name>
    <dbReference type="NCBI Taxonomy" id="2488728"/>
    <lineage>
        <taxon>Bacteria</taxon>
        <taxon>Pseudomonadati</taxon>
        <taxon>Bacteroidota</taxon>
        <taxon>Flavobacteriia</taxon>
        <taxon>Flavobacteriales</taxon>
        <taxon>Flavobacteriaceae</taxon>
        <taxon>Paenimyroides</taxon>
    </lineage>
</organism>
<dbReference type="EMBL" id="RQVQ01000001">
    <property type="protein sequence ID" value="RRJ93340.1"/>
    <property type="molecule type" value="Genomic_DNA"/>
</dbReference>
<protein>
    <submittedName>
        <fullName evidence="2">Uncharacterized protein</fullName>
    </submittedName>
</protein>